<proteinExistence type="predicted"/>
<dbReference type="RefSeq" id="WP_379996099.1">
    <property type="nucleotide sequence ID" value="NZ_JBHSGN010000067.1"/>
</dbReference>
<keyword evidence="1" id="KW-0732">Signal</keyword>
<protein>
    <recommendedName>
        <fullName evidence="4">DUF4843 domain-containing protein</fullName>
    </recommendedName>
</protein>
<dbReference type="EMBL" id="JBHSGN010000067">
    <property type="protein sequence ID" value="MFC4674122.1"/>
    <property type="molecule type" value="Genomic_DNA"/>
</dbReference>
<evidence type="ECO:0000256" key="1">
    <source>
        <dbReference type="SAM" id="SignalP"/>
    </source>
</evidence>
<keyword evidence="3" id="KW-1185">Reference proteome</keyword>
<dbReference type="PROSITE" id="PS51257">
    <property type="entry name" value="PROKAR_LIPOPROTEIN"/>
    <property type="match status" value="1"/>
</dbReference>
<feature type="chain" id="PRO_5046949881" description="DUF4843 domain-containing protein" evidence="1">
    <location>
        <begin position="24"/>
        <end position="167"/>
    </location>
</feature>
<evidence type="ECO:0000313" key="3">
    <source>
        <dbReference type="Proteomes" id="UP001596023"/>
    </source>
</evidence>
<evidence type="ECO:0008006" key="4">
    <source>
        <dbReference type="Google" id="ProtNLM"/>
    </source>
</evidence>
<dbReference type="Proteomes" id="UP001596023">
    <property type="component" value="Unassembled WGS sequence"/>
</dbReference>
<comment type="caution">
    <text evidence="2">The sequence shown here is derived from an EMBL/GenBank/DDBJ whole genome shotgun (WGS) entry which is preliminary data.</text>
</comment>
<reference evidence="3" key="1">
    <citation type="journal article" date="2019" name="Int. J. Syst. Evol. Microbiol.">
        <title>The Global Catalogue of Microorganisms (GCM) 10K type strain sequencing project: providing services to taxonomists for standard genome sequencing and annotation.</title>
        <authorList>
            <consortium name="The Broad Institute Genomics Platform"/>
            <consortium name="The Broad Institute Genome Sequencing Center for Infectious Disease"/>
            <person name="Wu L."/>
            <person name="Ma J."/>
        </authorList>
    </citation>
    <scope>NUCLEOTIDE SEQUENCE [LARGE SCALE GENOMIC DNA]</scope>
    <source>
        <strain evidence="3">CCUG 66188</strain>
    </source>
</reference>
<sequence length="167" mass="19732">MKKNIFVAVLFSIVALVSFSSCETDHYYWDRGRLDYVAELRVPTNNTFQTSFRIYENDIRLRGYDRYVEIHDLKFISGYSDIYVYTTGYIDWMDLRVDGTNAVLQYDIIYLGYPVQDETEKAQYFLNAMTEQIRRYGYATIIVEGKGKMNSDYDIEIGVDLDIYIRD</sequence>
<gene>
    <name evidence="2" type="ORF">ACFO6W_10475</name>
</gene>
<organism evidence="2 3">
    <name type="scientific">Dysgonomonas termitidis</name>
    <dbReference type="NCBI Taxonomy" id="1516126"/>
    <lineage>
        <taxon>Bacteria</taxon>
        <taxon>Pseudomonadati</taxon>
        <taxon>Bacteroidota</taxon>
        <taxon>Bacteroidia</taxon>
        <taxon>Bacteroidales</taxon>
        <taxon>Dysgonomonadaceae</taxon>
        <taxon>Dysgonomonas</taxon>
    </lineage>
</organism>
<feature type="signal peptide" evidence="1">
    <location>
        <begin position="1"/>
        <end position="23"/>
    </location>
</feature>
<evidence type="ECO:0000313" key="2">
    <source>
        <dbReference type="EMBL" id="MFC4674122.1"/>
    </source>
</evidence>
<accession>A0ABV9KVF8</accession>
<name>A0ABV9KVF8_9BACT</name>